<name>A0A1U6HK55_9SPHN</name>
<dbReference type="EMBL" id="FVZE01000002">
    <property type="protein sequence ID" value="SLJ96071.1"/>
    <property type="molecule type" value="Genomic_DNA"/>
</dbReference>
<keyword evidence="2" id="KW-1185">Reference proteome</keyword>
<dbReference type="AlphaFoldDB" id="A0A1U6HK55"/>
<sequence>MSSESRNRRRELRRQVGKRVLEHPYMKRMRINLREAGDAATEVYRLERQSPEEHLYFDVYTMRKWTLGNLSVVGTFLDWGRADHLITSGAVDPDRIKDHTILATPEPIIIGVNVCGPGNDQVLDGAHRYVTCALAAAAMGLQGQPVPMPAYFLEPEQWKKFLIPNFIAKALRFDENYVNDSHKWTARKD</sequence>
<dbReference type="Proteomes" id="UP000190989">
    <property type="component" value="Unassembled WGS sequence"/>
</dbReference>
<protein>
    <submittedName>
        <fullName evidence="1">Uncharacterized protein</fullName>
    </submittedName>
</protein>
<reference evidence="2" key="1">
    <citation type="submission" date="2017-02" db="EMBL/GenBank/DDBJ databases">
        <authorList>
            <person name="Varghese N."/>
            <person name="Submissions S."/>
        </authorList>
    </citation>
    <scope>NUCLEOTIDE SEQUENCE [LARGE SCALE GENOMIC DNA]</scope>
    <source>
        <strain evidence="2">SM117</strain>
    </source>
</reference>
<evidence type="ECO:0000313" key="2">
    <source>
        <dbReference type="Proteomes" id="UP000190989"/>
    </source>
</evidence>
<evidence type="ECO:0000313" key="1">
    <source>
        <dbReference type="EMBL" id="SLJ96071.1"/>
    </source>
</evidence>
<dbReference type="STRING" id="428990.SAMN06295987_102599"/>
<organism evidence="1 2">
    <name type="scientific">Novosphingobium mathurense</name>
    <dbReference type="NCBI Taxonomy" id="428990"/>
    <lineage>
        <taxon>Bacteria</taxon>
        <taxon>Pseudomonadati</taxon>
        <taxon>Pseudomonadota</taxon>
        <taxon>Alphaproteobacteria</taxon>
        <taxon>Sphingomonadales</taxon>
        <taxon>Sphingomonadaceae</taxon>
        <taxon>Novosphingobium</taxon>
    </lineage>
</organism>
<accession>A0A1U6HK55</accession>
<proteinExistence type="predicted"/>
<gene>
    <name evidence="1" type="ORF">SAMN06295987_102599</name>
</gene>